<dbReference type="InterPro" id="IPR050452">
    <property type="entry name" value="Metacaspase"/>
</dbReference>
<dbReference type="Gene3D" id="2.60.120.260">
    <property type="entry name" value="Galactose-binding domain-like"/>
    <property type="match status" value="1"/>
</dbReference>
<evidence type="ECO:0000259" key="1">
    <source>
        <dbReference type="Pfam" id="PF00656"/>
    </source>
</evidence>
<dbReference type="SUPFAM" id="SSF52129">
    <property type="entry name" value="Caspase-like"/>
    <property type="match status" value="1"/>
</dbReference>
<reference evidence="2 3" key="2">
    <citation type="journal article" date="2011" name="Stand. Genomic Sci.">
        <title>Complete genome sequence of Calditerrivibrio nitroreducens type strain (Yu37-1).</title>
        <authorList>
            <person name="Pitluck S."/>
            <person name="Sikorski J."/>
            <person name="Zeytun A."/>
            <person name="Lapidus A."/>
            <person name="Nolan M."/>
            <person name="Lucas S."/>
            <person name="Hammon N."/>
            <person name="Deshpande S."/>
            <person name="Cheng J.F."/>
            <person name="Tapia R."/>
            <person name="Han C."/>
            <person name="Goodwin L."/>
            <person name="Liolios K."/>
            <person name="Pagani I."/>
            <person name="Ivanova N."/>
            <person name="Mavromatis K."/>
            <person name="Pati A."/>
            <person name="Chen A."/>
            <person name="Palaniappan K."/>
            <person name="Hauser L."/>
            <person name="Chang Y.J."/>
            <person name="Jeffries C.D."/>
            <person name="Detter J.C."/>
            <person name="Brambilla E."/>
            <person name="Djao O.D."/>
            <person name="Rohde M."/>
            <person name="Spring S."/>
            <person name="Goker M."/>
            <person name="Woyke T."/>
            <person name="Bristow J."/>
            <person name="Eisen J.A."/>
            <person name="Markowitz V."/>
            <person name="Hugenholtz P."/>
            <person name="Kyrpides N.C."/>
            <person name="Klenk H.P."/>
            <person name="Land M."/>
        </authorList>
    </citation>
    <scope>NUCLEOTIDE SEQUENCE [LARGE SCALE GENOMIC DNA]</scope>
    <source>
        <strain evidence="3">DSM 19672 / NBRC 101217 / Yu37-1</strain>
    </source>
</reference>
<dbReference type="EMBL" id="CP002347">
    <property type="protein sequence ID" value="ADR18768.1"/>
    <property type="molecule type" value="Genomic_DNA"/>
</dbReference>
<dbReference type="STRING" id="768670.Calni_0857"/>
<dbReference type="Pfam" id="PF00656">
    <property type="entry name" value="Peptidase_C14"/>
    <property type="match status" value="1"/>
</dbReference>
<keyword evidence="3" id="KW-1185">Reference proteome</keyword>
<evidence type="ECO:0000313" key="2">
    <source>
        <dbReference type="EMBL" id="ADR18768.1"/>
    </source>
</evidence>
<dbReference type="InterPro" id="IPR011600">
    <property type="entry name" value="Pept_C14_caspase"/>
</dbReference>
<dbReference type="GO" id="GO:0006508">
    <property type="term" value="P:proteolysis"/>
    <property type="evidence" value="ECO:0007669"/>
    <property type="project" value="InterPro"/>
</dbReference>
<dbReference type="eggNOG" id="COG4249">
    <property type="taxonomic scope" value="Bacteria"/>
</dbReference>
<dbReference type="PANTHER" id="PTHR48104:SF30">
    <property type="entry name" value="METACASPASE-1"/>
    <property type="match status" value="1"/>
</dbReference>
<sequence length="468" mass="53305" precursor="true">MKRVLSFVVFFLIIMTTISFSLAKERVKFSKISEEGNLALNINRTGYPHPLDSDRGWGGGSDKWEIVDGIRTYDHWAHGLAFCGGKNQWCGEPCGWRQVTIDFGKEVVANRVVVWHHGREHVPSTFMIQYWHEGKFETIFSTSNGRDFIKNLPSNPEKWWENFSIPVEVEFKPVKTRKLRYLLNNCDIEHGWIYEIEVYNTNVKYAQDFYPKDVSDIEIVPDFKAKERPYDIAIIIGIERYKELPSSDYSSKDAMLVKNYLKALGFADRNIQLLVNEDATKSAIEKSIEAWLPNRTKPDSRVFVYYSGHGAPEPKTGDAYIVPYDGDPNYLEVTGYPLKRLYEKLGKLQVKEVVVVLDSCFSGAGGRSVLAKGARPLVLMTDAPIIRPHMVVVSSSQSNQITASSPELGHGIFSYYFLKAIKDGKSAIADIYQYIKPLVEDEAKRLNINQTPSITPDIDKLKGKFYLK</sequence>
<reference key="1">
    <citation type="submission" date="2010-11" db="EMBL/GenBank/DDBJ databases">
        <title>The complete genome of chromosome of Calditerrivibrio nitroreducens DSM 19672.</title>
        <authorList>
            <consortium name="US DOE Joint Genome Institute (JGI-PGF)"/>
            <person name="Lucas S."/>
            <person name="Copeland A."/>
            <person name="Lapidus A."/>
            <person name="Bruce D."/>
            <person name="Goodwin L."/>
            <person name="Pitluck S."/>
            <person name="Kyrpides N."/>
            <person name="Mavromatis K."/>
            <person name="Ivanova N."/>
            <person name="Mikhailova N."/>
            <person name="Zeytun A."/>
            <person name="Brettin T."/>
            <person name="Detter J.C."/>
            <person name="Tapia R."/>
            <person name="Han C."/>
            <person name="Land M."/>
            <person name="Hauser L."/>
            <person name="Markowitz V."/>
            <person name="Cheng J.-F."/>
            <person name="Hugenholtz P."/>
            <person name="Woyke T."/>
            <person name="Wu D."/>
            <person name="Spring S."/>
            <person name="Schroeder M."/>
            <person name="Brambilla E."/>
            <person name="Klenk H.-P."/>
            <person name="Eisen J.A."/>
        </authorList>
    </citation>
    <scope>NUCLEOTIDE SEQUENCE [LARGE SCALE GENOMIC DNA]</scope>
    <source>
        <strain>DSM 19672</strain>
    </source>
</reference>
<dbReference type="InterPro" id="IPR029030">
    <property type="entry name" value="Caspase-like_dom_sf"/>
</dbReference>
<dbReference type="Gene3D" id="3.40.50.1460">
    <property type="match status" value="1"/>
</dbReference>
<name>E4TH74_CALNY</name>
<accession>E4TH74</accession>
<dbReference type="InterPro" id="IPR008979">
    <property type="entry name" value="Galactose-bd-like_sf"/>
</dbReference>
<proteinExistence type="predicted"/>
<dbReference type="GO" id="GO:0004197">
    <property type="term" value="F:cysteine-type endopeptidase activity"/>
    <property type="evidence" value="ECO:0007669"/>
    <property type="project" value="InterPro"/>
</dbReference>
<dbReference type="HOGENOM" id="CLU_583534_0_0_0"/>
<feature type="domain" description="Peptidase C14 caspase" evidence="1">
    <location>
        <begin position="232"/>
        <end position="456"/>
    </location>
</feature>
<organism evidence="2 3">
    <name type="scientific">Calditerrivibrio nitroreducens (strain DSM 19672 / NBRC 101217 / Yu37-1)</name>
    <dbReference type="NCBI Taxonomy" id="768670"/>
    <lineage>
        <taxon>Bacteria</taxon>
        <taxon>Pseudomonadati</taxon>
        <taxon>Deferribacterota</taxon>
        <taxon>Deferribacteres</taxon>
        <taxon>Deferribacterales</taxon>
        <taxon>Calditerrivibrionaceae</taxon>
    </lineage>
</organism>
<dbReference type="Proteomes" id="UP000007039">
    <property type="component" value="Chromosome"/>
</dbReference>
<dbReference type="PANTHER" id="PTHR48104">
    <property type="entry name" value="METACASPASE-4"/>
    <property type="match status" value="1"/>
</dbReference>
<dbReference type="AlphaFoldDB" id="E4TH74"/>
<protein>
    <submittedName>
        <fullName evidence="2">Peptidase C14 caspase catalytic subunit p20</fullName>
    </submittedName>
</protein>
<evidence type="ECO:0000313" key="3">
    <source>
        <dbReference type="Proteomes" id="UP000007039"/>
    </source>
</evidence>
<gene>
    <name evidence="2" type="ordered locus">Calni_0857</name>
</gene>
<dbReference type="GO" id="GO:0005737">
    <property type="term" value="C:cytoplasm"/>
    <property type="evidence" value="ECO:0007669"/>
    <property type="project" value="TreeGrafter"/>
</dbReference>
<dbReference type="RefSeq" id="WP_013450981.1">
    <property type="nucleotide sequence ID" value="NC_014758.1"/>
</dbReference>
<dbReference type="SUPFAM" id="SSF49785">
    <property type="entry name" value="Galactose-binding domain-like"/>
    <property type="match status" value="1"/>
</dbReference>
<dbReference type="KEGG" id="cni:Calni_0857"/>